<dbReference type="Proteomes" id="UP001066276">
    <property type="component" value="Chromosome 4_1"/>
</dbReference>
<gene>
    <name evidence="2" type="ORF">NDU88_004981</name>
</gene>
<dbReference type="EMBL" id="JANPWB010000007">
    <property type="protein sequence ID" value="KAJ1173140.1"/>
    <property type="molecule type" value="Genomic_DNA"/>
</dbReference>
<evidence type="ECO:0000313" key="3">
    <source>
        <dbReference type="Proteomes" id="UP001066276"/>
    </source>
</evidence>
<reference evidence="2" key="1">
    <citation type="journal article" date="2022" name="bioRxiv">
        <title>Sequencing and chromosome-scale assembly of the giantPleurodeles waltlgenome.</title>
        <authorList>
            <person name="Brown T."/>
            <person name="Elewa A."/>
            <person name="Iarovenko S."/>
            <person name="Subramanian E."/>
            <person name="Araus A.J."/>
            <person name="Petzold A."/>
            <person name="Susuki M."/>
            <person name="Suzuki K.-i.T."/>
            <person name="Hayashi T."/>
            <person name="Toyoda A."/>
            <person name="Oliveira C."/>
            <person name="Osipova E."/>
            <person name="Leigh N.D."/>
            <person name="Simon A."/>
            <person name="Yun M.H."/>
        </authorList>
    </citation>
    <scope>NUCLEOTIDE SEQUENCE</scope>
    <source>
        <strain evidence="2">20211129_DDA</strain>
        <tissue evidence="2">Liver</tissue>
    </source>
</reference>
<feature type="region of interest" description="Disordered" evidence="1">
    <location>
        <begin position="1"/>
        <end position="107"/>
    </location>
</feature>
<evidence type="ECO:0000256" key="1">
    <source>
        <dbReference type="SAM" id="MobiDB-lite"/>
    </source>
</evidence>
<sequence length="107" mass="11709">MRPRAFVYAPPNWSGRLRRPPLSLPGPAGEQRGPRGTTEKVTGLPDRRPSCSRGRGGRVDGGPSCGRALCPPLPPELEEADRRRMVQKPGCSGPEAKLRARSKWRPC</sequence>
<name>A0AAV7T939_PLEWA</name>
<comment type="caution">
    <text evidence="2">The sequence shown here is derived from an EMBL/GenBank/DDBJ whole genome shotgun (WGS) entry which is preliminary data.</text>
</comment>
<evidence type="ECO:0000313" key="2">
    <source>
        <dbReference type="EMBL" id="KAJ1173140.1"/>
    </source>
</evidence>
<organism evidence="2 3">
    <name type="scientific">Pleurodeles waltl</name>
    <name type="common">Iberian ribbed newt</name>
    <dbReference type="NCBI Taxonomy" id="8319"/>
    <lineage>
        <taxon>Eukaryota</taxon>
        <taxon>Metazoa</taxon>
        <taxon>Chordata</taxon>
        <taxon>Craniata</taxon>
        <taxon>Vertebrata</taxon>
        <taxon>Euteleostomi</taxon>
        <taxon>Amphibia</taxon>
        <taxon>Batrachia</taxon>
        <taxon>Caudata</taxon>
        <taxon>Salamandroidea</taxon>
        <taxon>Salamandridae</taxon>
        <taxon>Pleurodelinae</taxon>
        <taxon>Pleurodeles</taxon>
    </lineage>
</organism>
<accession>A0AAV7T939</accession>
<keyword evidence="3" id="KW-1185">Reference proteome</keyword>
<protein>
    <submittedName>
        <fullName evidence="2">Uncharacterized protein</fullName>
    </submittedName>
</protein>
<proteinExistence type="predicted"/>
<dbReference type="AlphaFoldDB" id="A0AAV7T939"/>